<evidence type="ECO:0000313" key="4">
    <source>
        <dbReference type="Proteomes" id="UP001154095"/>
    </source>
</evidence>
<proteinExistence type="predicted"/>
<dbReference type="RefSeq" id="WP_238000493.1">
    <property type="nucleotide sequence ID" value="NZ_OW659477.1"/>
</dbReference>
<evidence type="ECO:0000313" key="3">
    <source>
        <dbReference type="EMBL" id="CAH2763595.1"/>
    </source>
</evidence>
<dbReference type="Proteomes" id="UP001154095">
    <property type="component" value="Chromosome"/>
</dbReference>
<dbReference type="EMBL" id="OW659496">
    <property type="protein sequence ID" value="CAH2763539.1"/>
    <property type="molecule type" value="Genomic_DNA"/>
</dbReference>
<name>A0AAU9VMU1_9FIRM</name>
<dbReference type="EMBL" id="OW659477">
    <property type="protein sequence ID" value="CAH2763595.1"/>
    <property type="molecule type" value="Genomic_DNA"/>
</dbReference>
<feature type="transmembrane region" description="Helical" evidence="1">
    <location>
        <begin position="577"/>
        <end position="601"/>
    </location>
</feature>
<reference evidence="3" key="1">
    <citation type="submission" date="2022-04" db="EMBL/GenBank/DDBJ databases">
        <authorList>
            <person name="Forde T."/>
        </authorList>
    </citation>
    <scope>NUCLEOTIDE SEQUENCE</scope>
    <source>
        <strain evidence="3">A18Y016a</strain>
        <strain evidence="2">A18Y020d</strain>
    </source>
</reference>
<organism evidence="3 5">
    <name type="scientific">Erysipelothrix amsterdamensis</name>
    <dbReference type="NCBI Taxonomy" id="2929157"/>
    <lineage>
        <taxon>Bacteria</taxon>
        <taxon>Bacillati</taxon>
        <taxon>Bacillota</taxon>
        <taxon>Erysipelotrichia</taxon>
        <taxon>Erysipelotrichales</taxon>
        <taxon>Erysipelotrichaceae</taxon>
        <taxon>Erysipelothrix</taxon>
    </lineage>
</organism>
<dbReference type="AlphaFoldDB" id="A0AAU9VMU1"/>
<evidence type="ECO:0000313" key="2">
    <source>
        <dbReference type="EMBL" id="CAH2763539.1"/>
    </source>
</evidence>
<evidence type="ECO:0000256" key="1">
    <source>
        <dbReference type="SAM" id="Phobius"/>
    </source>
</evidence>
<keyword evidence="1" id="KW-1133">Transmembrane helix</keyword>
<keyword evidence="4" id="KW-1185">Reference proteome</keyword>
<accession>A0AAU9VMU1</accession>
<dbReference type="Proteomes" id="UP001154111">
    <property type="component" value="Chromosome"/>
</dbReference>
<feature type="transmembrane region" description="Helical" evidence="1">
    <location>
        <begin position="256"/>
        <end position="276"/>
    </location>
</feature>
<evidence type="ECO:0000313" key="5">
    <source>
        <dbReference type="Proteomes" id="UP001154111"/>
    </source>
</evidence>
<protein>
    <submittedName>
        <fullName evidence="3">Lantibiotic ABC transporter permease</fullName>
    </submittedName>
</protein>
<sequence length="620" mass="72474">MIHLELKNLKMRMNFRMLVVIVLAFVSLNMVYLKSTGAYDALYKEYSKHTDLFTNDSVDDATMYFEEQIKYISGYHENIDQHLQEINDKRETGLFEDPKDVHKLNKEHDFYEQLKLEPVEFINIQRHELILRSPTPKIVMLLFGFYLLYLLFGEDLLEGTLEIYQPTQRGLSKLFHSKMVVLTGLLFVVTGLLILFDGFRLGFSKASIHSIPYFKHVWLMGSVFHYSMFRYISIFVVTLMLLLLTLIFMTLTRNTLLTVIAGLSVLFVQGMQYAMIPIHSKYGFLKLYNIYYMVVHDKGDFPYNLLLFCVVLTGILGIVSYECYVKSGPIRKHKGAGIPIRSTHRIVHSMYQLWISSYGLIILVFVLIFGIYNIKTFSISTTSNEQSYQFYKQNYLGPIDDSSIIRHKQALEIIQEAVREKEKIQIMIEREPERAHDLYVEHDAVFKRAHEISNALRFDEELKQAQMLGVDTMIDNRGASLIVMKNQVFYRLIFMGVLLVPMFFLGYQQYHLIYDRRNEGFIHVSKMGMKNYRKIHRYSLLIYSMMMSFTMIAMHILKITKVLNVDFSNTMKDLLITSIPVTLKTGIVLVWVMLTLMSYGIGRIGNLMYLIQRNVFNDSL</sequence>
<feature type="transmembrane region" description="Helical" evidence="1">
    <location>
        <begin position="228"/>
        <end position="249"/>
    </location>
</feature>
<feature type="transmembrane region" description="Helical" evidence="1">
    <location>
        <begin position="351"/>
        <end position="372"/>
    </location>
</feature>
<gene>
    <name evidence="3" type="ORF">ERYAMS2_01801</name>
    <name evidence="2" type="ORF">ERYAMS_01506</name>
</gene>
<feature type="transmembrane region" description="Helical" evidence="1">
    <location>
        <begin position="301"/>
        <end position="324"/>
    </location>
</feature>
<feature type="transmembrane region" description="Helical" evidence="1">
    <location>
        <begin position="538"/>
        <end position="557"/>
    </location>
</feature>
<keyword evidence="1" id="KW-0812">Transmembrane</keyword>
<feature type="transmembrane region" description="Helical" evidence="1">
    <location>
        <begin position="488"/>
        <end position="507"/>
    </location>
</feature>
<feature type="transmembrane region" description="Helical" evidence="1">
    <location>
        <begin position="138"/>
        <end position="157"/>
    </location>
</feature>
<keyword evidence="1" id="KW-0472">Membrane</keyword>
<feature type="transmembrane region" description="Helical" evidence="1">
    <location>
        <begin position="178"/>
        <end position="196"/>
    </location>
</feature>